<dbReference type="CDD" id="cd07023">
    <property type="entry name" value="S49_Sppa_N_C"/>
    <property type="match status" value="1"/>
</dbReference>
<dbReference type="InterPro" id="IPR002142">
    <property type="entry name" value="Peptidase_S49"/>
</dbReference>
<feature type="active site" description="Proton donor/acceptor" evidence="7">
    <location>
        <position position="188"/>
    </location>
</feature>
<keyword evidence="4" id="KW-0378">Hydrolase</keyword>
<name>A0A1T4T216_9BACT</name>
<dbReference type="PANTHER" id="PTHR33209">
    <property type="entry name" value="PROTEASE 4"/>
    <property type="match status" value="1"/>
</dbReference>
<feature type="domain" description="Peptidase S49" evidence="8">
    <location>
        <begin position="367"/>
        <end position="518"/>
    </location>
</feature>
<dbReference type="CDD" id="cd07018">
    <property type="entry name" value="S49_SppA_67K_type"/>
    <property type="match status" value="1"/>
</dbReference>
<dbReference type="NCBIfam" id="TIGR00705">
    <property type="entry name" value="SppA_67K"/>
    <property type="match status" value="1"/>
</dbReference>
<dbReference type="Gene3D" id="3.90.226.10">
    <property type="entry name" value="2-enoyl-CoA Hydratase, Chain A, domain 1"/>
    <property type="match status" value="3"/>
</dbReference>
<dbReference type="InterPro" id="IPR047272">
    <property type="entry name" value="S49_SppA_C"/>
</dbReference>
<dbReference type="GO" id="GO:0006465">
    <property type="term" value="P:signal peptide processing"/>
    <property type="evidence" value="ECO:0007669"/>
    <property type="project" value="InterPro"/>
</dbReference>
<keyword evidence="10" id="KW-1185">Reference proteome</keyword>
<reference evidence="10" key="1">
    <citation type="submission" date="2017-02" db="EMBL/GenBank/DDBJ databases">
        <authorList>
            <person name="Varghese N."/>
            <person name="Submissions S."/>
        </authorList>
    </citation>
    <scope>NUCLEOTIDE SEQUENCE [LARGE SCALE GENOMIC DNA]</scope>
    <source>
        <strain evidence="10">DSM 22224</strain>
    </source>
</reference>
<comment type="subcellular location">
    <subcellularLocation>
        <location evidence="1">Membrane</location>
    </subcellularLocation>
</comment>
<dbReference type="NCBIfam" id="TIGR00706">
    <property type="entry name" value="SppA_dom"/>
    <property type="match status" value="1"/>
</dbReference>
<protein>
    <submittedName>
        <fullName evidence="9">Protease-4</fullName>
    </submittedName>
</protein>
<dbReference type="Pfam" id="PF01343">
    <property type="entry name" value="Peptidase_S49"/>
    <property type="match status" value="2"/>
</dbReference>
<dbReference type="GO" id="GO:0008236">
    <property type="term" value="F:serine-type peptidase activity"/>
    <property type="evidence" value="ECO:0007669"/>
    <property type="project" value="UniProtKB-KW"/>
</dbReference>
<keyword evidence="3 9" id="KW-0645">Protease</keyword>
<evidence type="ECO:0000256" key="4">
    <source>
        <dbReference type="ARBA" id="ARBA00022801"/>
    </source>
</evidence>
<sequence length="584" mass="64663">MRFFKTFLAALLAFFVFTGLCFLLLLMIIGRAISREPVTISPNGVLVLKTSQAFNEQKVVNPVASFMGDESSEIPGLFQAIRLIQHATTDDNIKGIYLKVDGSGNGFAGTEELRNAILRFRKSGKFVYAYGEVMTQQGYYLASAADKVFLNPKGGIDFSGFSSQLTFLKGTLEKLEIQPEIFYCGKFKSATEPLRESQMTEANRVQTHQFLGQLYGNYLHGIAQTRKLDTATLHGYANENLIRESSDALKYKLVDALKYDDEVVNELKNKTGIKSDEDLNLVSFLKYNSSVTLSNGTSDNKIAVIYAQGDIISGESEKQTTIASEDYIHSIRKAREDKKVKAILFRVNSGGGSALASEVIWRELSLAKKVKPVVVSMGDYAASGGYYISCMADSIFAQPNTLTGSIGVFGIMFNMENFFKNKLGVTFDGVKTAPYADLGTMSRPLNDVEKRFIQDGVDSIYASFKSRVVAGRKLDAAVVDSIAQGRVWSGTDALRLGLVDRIGGLNEALNCAARLAKVSDYRMVEYPEINKDKLFRLLKNVGGEVQESMVKREMGVNYDLYQQLKAIQHIPGDIQAKLPFMYKF</sequence>
<feature type="active site" description="Nucleophile" evidence="7">
    <location>
        <position position="383"/>
    </location>
</feature>
<dbReference type="InterPro" id="IPR004635">
    <property type="entry name" value="Pept_S49_SppA"/>
</dbReference>
<dbReference type="RefSeq" id="WP_078671284.1">
    <property type="nucleotide sequence ID" value="NZ_FUWZ01000003.1"/>
</dbReference>
<dbReference type="InterPro" id="IPR004634">
    <property type="entry name" value="Pept_S49_pIV"/>
</dbReference>
<evidence type="ECO:0000256" key="5">
    <source>
        <dbReference type="ARBA" id="ARBA00022825"/>
    </source>
</evidence>
<dbReference type="PIRSF" id="PIRSF001217">
    <property type="entry name" value="Protease_4_SppA"/>
    <property type="match status" value="1"/>
</dbReference>
<keyword evidence="5" id="KW-0720">Serine protease</keyword>
<dbReference type="EMBL" id="FUWZ01000003">
    <property type="protein sequence ID" value="SKA34218.1"/>
    <property type="molecule type" value="Genomic_DNA"/>
</dbReference>
<comment type="similarity">
    <text evidence="2">Belongs to the peptidase S49 family.</text>
</comment>
<dbReference type="InterPro" id="IPR029045">
    <property type="entry name" value="ClpP/crotonase-like_dom_sf"/>
</dbReference>
<evidence type="ECO:0000313" key="9">
    <source>
        <dbReference type="EMBL" id="SKA34218.1"/>
    </source>
</evidence>
<evidence type="ECO:0000256" key="7">
    <source>
        <dbReference type="PIRSR" id="PIRSR001217-1"/>
    </source>
</evidence>
<evidence type="ECO:0000256" key="6">
    <source>
        <dbReference type="ARBA" id="ARBA00023136"/>
    </source>
</evidence>
<dbReference type="Proteomes" id="UP000190367">
    <property type="component" value="Unassembled WGS sequence"/>
</dbReference>
<dbReference type="Gene3D" id="6.20.330.10">
    <property type="match status" value="1"/>
</dbReference>
<dbReference type="STRING" id="634771.SAMN04488128_103971"/>
<proteinExistence type="inferred from homology"/>
<gene>
    <name evidence="9" type="ORF">SAMN04488128_103971</name>
</gene>
<dbReference type="PANTHER" id="PTHR33209:SF1">
    <property type="entry name" value="PEPTIDASE S49 DOMAIN-CONTAINING PROTEIN"/>
    <property type="match status" value="1"/>
</dbReference>
<dbReference type="OrthoDB" id="9764363at2"/>
<evidence type="ECO:0000256" key="1">
    <source>
        <dbReference type="ARBA" id="ARBA00004370"/>
    </source>
</evidence>
<keyword evidence="6" id="KW-0472">Membrane</keyword>
<dbReference type="GO" id="GO:0016020">
    <property type="term" value="C:membrane"/>
    <property type="evidence" value="ECO:0007669"/>
    <property type="project" value="UniProtKB-SubCell"/>
</dbReference>
<accession>A0A1T4T216</accession>
<organism evidence="9 10">
    <name type="scientific">Chitinophaga eiseniae</name>
    <dbReference type="NCBI Taxonomy" id="634771"/>
    <lineage>
        <taxon>Bacteria</taxon>
        <taxon>Pseudomonadati</taxon>
        <taxon>Bacteroidota</taxon>
        <taxon>Chitinophagia</taxon>
        <taxon>Chitinophagales</taxon>
        <taxon>Chitinophagaceae</taxon>
        <taxon>Chitinophaga</taxon>
    </lineage>
</organism>
<evidence type="ECO:0000313" key="10">
    <source>
        <dbReference type="Proteomes" id="UP000190367"/>
    </source>
</evidence>
<dbReference type="InterPro" id="IPR047217">
    <property type="entry name" value="S49_SppA_67K_type_N"/>
</dbReference>
<evidence type="ECO:0000256" key="2">
    <source>
        <dbReference type="ARBA" id="ARBA00008683"/>
    </source>
</evidence>
<dbReference type="AlphaFoldDB" id="A0A1T4T216"/>
<feature type="domain" description="Peptidase S49" evidence="8">
    <location>
        <begin position="120"/>
        <end position="273"/>
    </location>
</feature>
<evidence type="ECO:0000256" key="3">
    <source>
        <dbReference type="ARBA" id="ARBA00022670"/>
    </source>
</evidence>
<evidence type="ECO:0000259" key="8">
    <source>
        <dbReference type="Pfam" id="PF01343"/>
    </source>
</evidence>
<dbReference type="SUPFAM" id="SSF52096">
    <property type="entry name" value="ClpP/crotonase"/>
    <property type="match status" value="2"/>
</dbReference>